<reference evidence="2 3" key="1">
    <citation type="submission" date="2017-06" db="EMBL/GenBank/DDBJ databases">
        <authorList>
            <person name="Kim H.J."/>
            <person name="Triplett B.A."/>
        </authorList>
    </citation>
    <scope>NUCLEOTIDE SEQUENCE [LARGE SCALE GENOMIC DNA]</scope>
</reference>
<organism evidence="2 3">
    <name type="scientific">Bacillus phage PPIsBest</name>
    <dbReference type="NCBI Taxonomy" id="2024234"/>
    <lineage>
        <taxon>Viruses</taxon>
        <taxon>Duplodnaviria</taxon>
        <taxon>Heunggongvirae</taxon>
        <taxon>Uroviricota</taxon>
        <taxon>Caudoviricetes</taxon>
        <taxon>Herelleviridae</taxon>
        <taxon>Bastillevirinae</taxon>
        <taxon>Wphvirus</taxon>
        <taxon>Wphvirus hakuna</taxon>
    </lineage>
</organism>
<gene>
    <name evidence="2" type="ORF">PPISBEST_32</name>
</gene>
<feature type="transmembrane region" description="Helical" evidence="1">
    <location>
        <begin position="6"/>
        <end position="31"/>
    </location>
</feature>
<proteinExistence type="predicted"/>
<name>A0A222Z2M9_9CAUD</name>
<keyword evidence="1" id="KW-0812">Transmembrane</keyword>
<keyword evidence="1" id="KW-1133">Transmembrane helix</keyword>
<keyword evidence="1" id="KW-0472">Membrane</keyword>
<feature type="transmembrane region" description="Helical" evidence="1">
    <location>
        <begin position="43"/>
        <end position="63"/>
    </location>
</feature>
<protein>
    <submittedName>
        <fullName evidence="2">Uncharacterized protein</fullName>
    </submittedName>
</protein>
<evidence type="ECO:0000313" key="3">
    <source>
        <dbReference type="Proteomes" id="UP000223841"/>
    </source>
</evidence>
<dbReference type="EMBL" id="MF288917">
    <property type="protein sequence ID" value="ASR78403.1"/>
    <property type="molecule type" value="Genomic_DNA"/>
</dbReference>
<evidence type="ECO:0000256" key="1">
    <source>
        <dbReference type="SAM" id="Phobius"/>
    </source>
</evidence>
<accession>A0A222Z2M9</accession>
<sequence>MNFEVGWISLVNNTIMALVFFFLIVITYDEIRYSKFDIKKDRAIGIVAFITLVVLFLWTLKAIGKGLGL</sequence>
<evidence type="ECO:0000313" key="2">
    <source>
        <dbReference type="EMBL" id="ASR78403.1"/>
    </source>
</evidence>
<dbReference type="Proteomes" id="UP000223841">
    <property type="component" value="Segment"/>
</dbReference>